<protein>
    <submittedName>
        <fullName evidence="1">Deaminase</fullName>
    </submittedName>
</protein>
<reference evidence="1 2" key="1">
    <citation type="submission" date="2020-08" db="EMBL/GenBank/DDBJ databases">
        <authorList>
            <person name="Mo P."/>
        </authorList>
    </citation>
    <scope>NUCLEOTIDE SEQUENCE [LARGE SCALE GENOMIC DNA]</scope>
    <source>
        <strain evidence="1 2">CGMCC 4.1532</strain>
    </source>
</reference>
<proteinExistence type="predicted"/>
<dbReference type="InterPro" id="IPR024072">
    <property type="entry name" value="DHFR-like_dom_sf"/>
</dbReference>
<name>A0A7G7MML8_9PSEU</name>
<dbReference type="SUPFAM" id="SSF53597">
    <property type="entry name" value="Dihydrofolate reductase-like"/>
    <property type="match status" value="1"/>
</dbReference>
<keyword evidence="2" id="KW-1185">Reference proteome</keyword>
<dbReference type="Proteomes" id="UP000515728">
    <property type="component" value="Chromosome"/>
</dbReference>
<dbReference type="AlphaFoldDB" id="A0A7G7MML8"/>
<gene>
    <name evidence="1" type="ORF">H6H00_09050</name>
</gene>
<dbReference type="RefSeq" id="WP_185720853.1">
    <property type="nucleotide sequence ID" value="NZ_BAAAWI010000001.1"/>
</dbReference>
<organism evidence="1 2">
    <name type="scientific">Pseudonocardia petroleophila</name>
    <dbReference type="NCBI Taxonomy" id="37331"/>
    <lineage>
        <taxon>Bacteria</taxon>
        <taxon>Bacillati</taxon>
        <taxon>Actinomycetota</taxon>
        <taxon>Actinomycetes</taxon>
        <taxon>Pseudonocardiales</taxon>
        <taxon>Pseudonocardiaceae</taxon>
        <taxon>Pseudonocardia</taxon>
    </lineage>
</organism>
<accession>A0A7G7MML8</accession>
<sequence>MGQVYSHMTMSLDGCIADPDDGIEELFGWYDAGEVTVPTEGDLPPFRVDEASAGVLREILAGTGALVCGRRLFDITDGWGDRHPLGAPVVVVTHTPPADAARRPRTTFVDGVAEAIAAARDIAGDADVAVASASVAAQALDLGLLDAVSISLVPVLLGRGIPHFADLAAGPHRFDDPVVVPGRRATHLTYAVRRGEDPSGNGTGEEGAR</sequence>
<dbReference type="EMBL" id="CP060131">
    <property type="protein sequence ID" value="QNG54029.1"/>
    <property type="molecule type" value="Genomic_DNA"/>
</dbReference>
<evidence type="ECO:0000313" key="1">
    <source>
        <dbReference type="EMBL" id="QNG54029.1"/>
    </source>
</evidence>
<dbReference type="KEGG" id="ppel:H6H00_09050"/>
<dbReference type="Gene3D" id="3.40.430.10">
    <property type="entry name" value="Dihydrofolate Reductase, subunit A"/>
    <property type="match status" value="1"/>
</dbReference>
<evidence type="ECO:0000313" key="2">
    <source>
        <dbReference type="Proteomes" id="UP000515728"/>
    </source>
</evidence>